<reference evidence="1" key="1">
    <citation type="submission" date="2023-08" db="EMBL/GenBank/DDBJ databases">
        <title>A de novo genome assembly of Solanum verrucosum Schlechtendal, a Mexican diploid species geographically isolated from the other diploid A-genome species in potato relatives.</title>
        <authorList>
            <person name="Hosaka K."/>
        </authorList>
    </citation>
    <scope>NUCLEOTIDE SEQUENCE</scope>
    <source>
        <tissue evidence="1">Young leaves</tissue>
    </source>
</reference>
<protein>
    <submittedName>
        <fullName evidence="1">Uncharacterized protein</fullName>
    </submittedName>
</protein>
<dbReference type="EMBL" id="CP133613">
    <property type="protein sequence ID" value="WMV14534.1"/>
    <property type="molecule type" value="Genomic_DNA"/>
</dbReference>
<sequence>MCGCVLSAVFVRFLRNKDMPSHCLFFVSGGWTSSADFINECRQLFRKSFASVDSLGFSKFGSELDDSHRGFPVIIS</sequence>
<keyword evidence="2" id="KW-1185">Reference proteome</keyword>
<accession>A0AAF0Q0H3</accession>
<dbReference type="AlphaFoldDB" id="A0AAF0Q0H3"/>
<proteinExistence type="predicted"/>
<gene>
    <name evidence="1" type="ORF">MTR67_007919</name>
</gene>
<dbReference type="Proteomes" id="UP001234989">
    <property type="component" value="Chromosome 2"/>
</dbReference>
<evidence type="ECO:0000313" key="1">
    <source>
        <dbReference type="EMBL" id="WMV14534.1"/>
    </source>
</evidence>
<evidence type="ECO:0000313" key="2">
    <source>
        <dbReference type="Proteomes" id="UP001234989"/>
    </source>
</evidence>
<organism evidence="1 2">
    <name type="scientific">Solanum verrucosum</name>
    <dbReference type="NCBI Taxonomy" id="315347"/>
    <lineage>
        <taxon>Eukaryota</taxon>
        <taxon>Viridiplantae</taxon>
        <taxon>Streptophyta</taxon>
        <taxon>Embryophyta</taxon>
        <taxon>Tracheophyta</taxon>
        <taxon>Spermatophyta</taxon>
        <taxon>Magnoliopsida</taxon>
        <taxon>eudicotyledons</taxon>
        <taxon>Gunneridae</taxon>
        <taxon>Pentapetalae</taxon>
        <taxon>asterids</taxon>
        <taxon>lamiids</taxon>
        <taxon>Solanales</taxon>
        <taxon>Solanaceae</taxon>
        <taxon>Solanoideae</taxon>
        <taxon>Solaneae</taxon>
        <taxon>Solanum</taxon>
    </lineage>
</organism>
<name>A0AAF0Q0H3_SOLVR</name>